<reference evidence="3" key="1">
    <citation type="submission" date="2012-11" db="EMBL/GenBank/DDBJ databases">
        <authorList>
            <person name="Lucero-Rivera Y.E."/>
            <person name="Tovar-Ramirez D."/>
        </authorList>
    </citation>
    <scope>NUCLEOTIDE SEQUENCE [LARGE SCALE GENOMIC DNA]</scope>
    <source>
        <strain evidence="3">Araruama</strain>
    </source>
</reference>
<dbReference type="Proteomes" id="UP000189670">
    <property type="component" value="Unassembled WGS sequence"/>
</dbReference>
<dbReference type="SUPFAM" id="SSF160443">
    <property type="entry name" value="SMR domain-like"/>
    <property type="match status" value="1"/>
</dbReference>
<protein>
    <submittedName>
        <fullName evidence="2">Smr protein/MutS2</fullName>
    </submittedName>
</protein>
<dbReference type="Pfam" id="PF01713">
    <property type="entry name" value="Smr"/>
    <property type="match status" value="1"/>
</dbReference>
<organism evidence="2 3">
    <name type="scientific">Candidatus Magnetoglobus multicellularis str. Araruama</name>
    <dbReference type="NCBI Taxonomy" id="890399"/>
    <lineage>
        <taxon>Bacteria</taxon>
        <taxon>Pseudomonadati</taxon>
        <taxon>Thermodesulfobacteriota</taxon>
        <taxon>Desulfobacteria</taxon>
        <taxon>Desulfobacterales</taxon>
        <taxon>Desulfobacteraceae</taxon>
        <taxon>Candidatus Magnetoglobus</taxon>
    </lineage>
</organism>
<dbReference type="InterPro" id="IPR002625">
    <property type="entry name" value="Smr_dom"/>
</dbReference>
<dbReference type="PROSITE" id="PS50828">
    <property type="entry name" value="SMR"/>
    <property type="match status" value="1"/>
</dbReference>
<accession>A0A1V1P872</accession>
<comment type="caution">
    <text evidence="2">The sequence shown here is derived from an EMBL/GenBank/DDBJ whole genome shotgun (WGS) entry which is preliminary data.</text>
</comment>
<feature type="domain" description="Smr" evidence="1">
    <location>
        <begin position="84"/>
        <end position="138"/>
    </location>
</feature>
<sequence length="138" mass="15853">MQQRTKLGIPVLNTDDDLYEIFTGEKSEIEQSQEETEENFAELFEQSLSDINNFQTILKEKEITKKSLSIKEKIKQYPLPEINIDLHGYTAKKAQKKTETFIRNAKYNAIKTVRIIVGKGIHSKGKAVLPDIVEKKGR</sequence>
<evidence type="ECO:0000313" key="3">
    <source>
        <dbReference type="Proteomes" id="UP000189670"/>
    </source>
</evidence>
<name>A0A1V1P872_9BACT</name>
<dbReference type="EMBL" id="ATBP01000323">
    <property type="protein sequence ID" value="ETR71092.1"/>
    <property type="molecule type" value="Genomic_DNA"/>
</dbReference>
<dbReference type="Gene3D" id="3.30.1370.110">
    <property type="match status" value="1"/>
</dbReference>
<dbReference type="AlphaFoldDB" id="A0A1V1P872"/>
<evidence type="ECO:0000313" key="2">
    <source>
        <dbReference type="EMBL" id="ETR71092.1"/>
    </source>
</evidence>
<proteinExistence type="predicted"/>
<gene>
    <name evidence="2" type="ORF">OMM_08343</name>
</gene>
<dbReference type="InterPro" id="IPR036063">
    <property type="entry name" value="Smr_dom_sf"/>
</dbReference>
<evidence type="ECO:0000259" key="1">
    <source>
        <dbReference type="PROSITE" id="PS50828"/>
    </source>
</evidence>